<reference evidence="2" key="1">
    <citation type="submission" date="2019-11" db="EMBL/GenBank/DDBJ databases">
        <authorList>
            <person name="Feng L."/>
        </authorList>
    </citation>
    <scope>NUCLEOTIDE SEQUENCE</scope>
    <source>
        <strain evidence="2">VrattiLFYP33</strain>
    </source>
</reference>
<proteinExistence type="predicted"/>
<dbReference type="PROSITE" id="PS51186">
    <property type="entry name" value="GNAT"/>
    <property type="match status" value="1"/>
</dbReference>
<evidence type="ECO:0000313" key="2">
    <source>
        <dbReference type="EMBL" id="VYU48390.1"/>
    </source>
</evidence>
<dbReference type="EMBL" id="CACRUX010000097">
    <property type="protein sequence ID" value="VYU48390.1"/>
    <property type="molecule type" value="Genomic_DNA"/>
</dbReference>
<dbReference type="InterPro" id="IPR000182">
    <property type="entry name" value="GNAT_dom"/>
</dbReference>
<evidence type="ECO:0000259" key="1">
    <source>
        <dbReference type="PROSITE" id="PS51186"/>
    </source>
</evidence>
<sequence>MYSLELANSKELEVCYEIIEEGRAFQKEQGFVQWTEAYPNRDTIEADMEKKKGYVIKAQQEILGYMCVDFDGEPAYDDINGAWRSEAPYAVVHRMAFSKKARGQGIADIAFGLIDKLCVAKGVKYIRVDTDFPNKRMQHILKKNGYVYCGTIVFQNGDKLAYDKLL</sequence>
<name>A0A6N3F8R1_9FIRM</name>
<dbReference type="RefSeq" id="WP_021842121.1">
    <property type="nucleotide sequence ID" value="NZ_CACRUX010000097.1"/>
</dbReference>
<dbReference type="GO" id="GO:0016747">
    <property type="term" value="F:acyltransferase activity, transferring groups other than amino-acyl groups"/>
    <property type="evidence" value="ECO:0007669"/>
    <property type="project" value="InterPro"/>
</dbReference>
<keyword evidence="2" id="KW-0808">Transferase</keyword>
<dbReference type="Gene3D" id="3.40.630.30">
    <property type="match status" value="1"/>
</dbReference>
<dbReference type="AlphaFoldDB" id="A0A6N3F8R1"/>
<dbReference type="InterPro" id="IPR016181">
    <property type="entry name" value="Acyl_CoA_acyltransferase"/>
</dbReference>
<protein>
    <submittedName>
        <fullName evidence="2">Acetyltransferase (GNAT) family protein</fullName>
    </submittedName>
</protein>
<dbReference type="SUPFAM" id="SSF55729">
    <property type="entry name" value="Acyl-CoA N-acyltransferases (Nat)"/>
    <property type="match status" value="1"/>
</dbReference>
<gene>
    <name evidence="2" type="ORF">VRLFYP33_02211</name>
</gene>
<organism evidence="2">
    <name type="scientific">Veillonella ratti</name>
    <dbReference type="NCBI Taxonomy" id="103892"/>
    <lineage>
        <taxon>Bacteria</taxon>
        <taxon>Bacillati</taxon>
        <taxon>Bacillota</taxon>
        <taxon>Negativicutes</taxon>
        <taxon>Veillonellales</taxon>
        <taxon>Veillonellaceae</taxon>
        <taxon>Veillonella</taxon>
    </lineage>
</organism>
<dbReference type="Pfam" id="PF00583">
    <property type="entry name" value="Acetyltransf_1"/>
    <property type="match status" value="1"/>
</dbReference>
<feature type="domain" description="N-acetyltransferase" evidence="1">
    <location>
        <begin position="2"/>
        <end position="166"/>
    </location>
</feature>
<accession>A0A6N3F8R1</accession>